<comment type="catalytic activity">
    <reaction evidence="9 10">
        <text>4 Fe(II)-[cytochrome c] + O2 + 8 H(+)(in) = 4 Fe(III)-[cytochrome c] + 2 H2O + 4 H(+)(out)</text>
        <dbReference type="Rhea" id="RHEA:11436"/>
        <dbReference type="Rhea" id="RHEA-COMP:10350"/>
        <dbReference type="Rhea" id="RHEA-COMP:14399"/>
        <dbReference type="ChEBI" id="CHEBI:15377"/>
        <dbReference type="ChEBI" id="CHEBI:15378"/>
        <dbReference type="ChEBI" id="CHEBI:15379"/>
        <dbReference type="ChEBI" id="CHEBI:29033"/>
        <dbReference type="ChEBI" id="CHEBI:29034"/>
        <dbReference type="EC" id="7.1.1.9"/>
    </reaction>
</comment>
<accession>A0A1X1PYR0</accession>
<organism evidence="12 13">
    <name type="scientific">Frankia casuarinae (strain DSM 45818 / CECT 9043 / HFP020203 / CcI3)</name>
    <dbReference type="NCBI Taxonomy" id="106370"/>
    <lineage>
        <taxon>Bacteria</taxon>
        <taxon>Bacillati</taxon>
        <taxon>Actinomycetota</taxon>
        <taxon>Actinomycetes</taxon>
        <taxon>Frankiales</taxon>
        <taxon>Frankiaceae</taxon>
        <taxon>Frankia</taxon>
    </lineage>
</organism>
<keyword evidence="4 10" id="KW-1003">Cell membrane</keyword>
<evidence type="ECO:0000313" key="13">
    <source>
        <dbReference type="Proteomes" id="UP000001937"/>
    </source>
</evidence>
<evidence type="ECO:0000256" key="6">
    <source>
        <dbReference type="ARBA" id="ARBA00022967"/>
    </source>
</evidence>
<dbReference type="AlphaFoldDB" id="Q2JA33"/>
<sequence>MITSARLFAVLALFFLVTGGVYLFTGHDPAGAAALIFSMVMSLLVAGFLWYTGRRSRLPADDSQIEIPEGAGDIGFFSPFSYWPAAIAVSFGLLLLGPIISYWLLFIGGVLTAITIVGLVFQHESTDEKNSQDAARGHGTSAPGEGR</sequence>
<evidence type="ECO:0000256" key="1">
    <source>
        <dbReference type="ARBA" id="ARBA00002536"/>
    </source>
</evidence>
<accession>Q2JA33</accession>
<keyword evidence="5 11" id="KW-0812">Transmembrane</keyword>
<proteinExistence type="inferred from homology"/>
<gene>
    <name evidence="12" type="ordered locus">Francci3_2492</name>
</gene>
<protein>
    <recommendedName>
        <fullName evidence="10">Cytochrome c oxidase polypeptide 4</fullName>
        <ecNumber evidence="10">7.1.1.9</ecNumber>
    </recommendedName>
    <alternativeName>
        <fullName evidence="10">Cytochrome aa3 subunit 4</fullName>
    </alternativeName>
    <alternativeName>
        <fullName evidence="10">Cytochrome c oxidase polypeptide IV</fullName>
    </alternativeName>
</protein>
<evidence type="ECO:0000256" key="11">
    <source>
        <dbReference type="SAM" id="Phobius"/>
    </source>
</evidence>
<dbReference type="OrthoDB" id="5244617at2"/>
<dbReference type="EMBL" id="CP000249">
    <property type="protein sequence ID" value="ABD11859.1"/>
    <property type="molecule type" value="Genomic_DNA"/>
</dbReference>
<evidence type="ECO:0000256" key="2">
    <source>
        <dbReference type="ARBA" id="ARBA00004651"/>
    </source>
</evidence>
<comment type="similarity">
    <text evidence="3 10">Belongs to the cytochrome c oxidase bacterial subunit CtaF family.</text>
</comment>
<evidence type="ECO:0000256" key="10">
    <source>
        <dbReference type="PIRNR" id="PIRNR017385"/>
    </source>
</evidence>
<dbReference type="Proteomes" id="UP000001937">
    <property type="component" value="Chromosome"/>
</dbReference>
<feature type="transmembrane region" description="Helical" evidence="11">
    <location>
        <begin position="102"/>
        <end position="121"/>
    </location>
</feature>
<dbReference type="STRING" id="106370.Francci3_2492"/>
<evidence type="ECO:0000256" key="9">
    <source>
        <dbReference type="ARBA" id="ARBA00047816"/>
    </source>
</evidence>
<dbReference type="RefSeq" id="WP_011436902.1">
    <property type="nucleotide sequence ID" value="NC_007777.1"/>
</dbReference>
<keyword evidence="8 10" id="KW-0472">Membrane</keyword>
<name>Q2JA33_FRACC</name>
<evidence type="ECO:0000313" key="12">
    <source>
        <dbReference type="EMBL" id="ABD11859.1"/>
    </source>
</evidence>
<dbReference type="PIRSF" id="PIRSF017385">
    <property type="entry name" value="CtaF"/>
    <property type="match status" value="1"/>
</dbReference>
<dbReference type="InterPro" id="IPR021050">
    <property type="entry name" value="Cyt_c_oxidase_su4_actinobac"/>
</dbReference>
<dbReference type="KEGG" id="fra:Francci3_2492"/>
<reference evidence="12 13" key="1">
    <citation type="journal article" date="2007" name="Genome Res.">
        <title>Genome characteristics of facultatively symbiotic Frankia sp. strains reflect host range and host plant biogeography.</title>
        <authorList>
            <person name="Normand P."/>
            <person name="Lapierre P."/>
            <person name="Tisa L.S."/>
            <person name="Gogarten J.P."/>
            <person name="Alloisio N."/>
            <person name="Bagnarol E."/>
            <person name="Bassi C.A."/>
            <person name="Berry A.M."/>
            <person name="Bickhart D.M."/>
            <person name="Choisne N."/>
            <person name="Couloux A."/>
            <person name="Cournoyer B."/>
            <person name="Cruveiller S."/>
            <person name="Daubin V."/>
            <person name="Demange N."/>
            <person name="Francino M.P."/>
            <person name="Goltsman E."/>
            <person name="Huang Y."/>
            <person name="Kopp O.R."/>
            <person name="Labarre L."/>
            <person name="Lapidus A."/>
            <person name="Lavire C."/>
            <person name="Marechal J."/>
            <person name="Martinez M."/>
            <person name="Mastronunzio J.E."/>
            <person name="Mullin B.C."/>
            <person name="Niemann J."/>
            <person name="Pujic P."/>
            <person name="Rawnsley T."/>
            <person name="Rouy Z."/>
            <person name="Schenowitz C."/>
            <person name="Sellstedt A."/>
            <person name="Tavares F."/>
            <person name="Tomkins J.P."/>
            <person name="Vallenet D."/>
            <person name="Valverde C."/>
            <person name="Wall L.G."/>
            <person name="Wang Y."/>
            <person name="Medigue C."/>
            <person name="Benson D.R."/>
        </authorList>
    </citation>
    <scope>NUCLEOTIDE SEQUENCE [LARGE SCALE GENOMIC DNA]</scope>
    <source>
        <strain evidence="13">DSM 45818 / CECT 9043 / CcI3</strain>
    </source>
</reference>
<keyword evidence="6 10" id="KW-1278">Translocase</keyword>
<comment type="subcellular location">
    <subcellularLocation>
        <location evidence="2">Cell membrane</location>
        <topology evidence="2">Multi-pass membrane protein</topology>
    </subcellularLocation>
</comment>
<dbReference type="GO" id="GO:0005886">
    <property type="term" value="C:plasma membrane"/>
    <property type="evidence" value="ECO:0007669"/>
    <property type="project" value="UniProtKB-SubCell"/>
</dbReference>
<dbReference type="eggNOG" id="ENOG5032TTI">
    <property type="taxonomic scope" value="Bacteria"/>
</dbReference>
<keyword evidence="7 11" id="KW-1133">Transmembrane helix</keyword>
<dbReference type="Pfam" id="PF12270">
    <property type="entry name" value="Cyt_c_ox_IV"/>
    <property type="match status" value="1"/>
</dbReference>
<dbReference type="HOGENOM" id="CLU_145919_0_0_11"/>
<evidence type="ECO:0000256" key="5">
    <source>
        <dbReference type="ARBA" id="ARBA00022692"/>
    </source>
</evidence>
<evidence type="ECO:0000256" key="4">
    <source>
        <dbReference type="ARBA" id="ARBA00022475"/>
    </source>
</evidence>
<evidence type="ECO:0000256" key="8">
    <source>
        <dbReference type="ARBA" id="ARBA00023136"/>
    </source>
</evidence>
<evidence type="ECO:0000256" key="7">
    <source>
        <dbReference type="ARBA" id="ARBA00022989"/>
    </source>
</evidence>
<comment type="subunit">
    <text evidence="10">Associates with subunits I, II and III to form cytochrome c oxidase.</text>
</comment>
<feature type="transmembrane region" description="Helical" evidence="11">
    <location>
        <begin position="33"/>
        <end position="53"/>
    </location>
</feature>
<dbReference type="GO" id="GO:0022900">
    <property type="term" value="P:electron transport chain"/>
    <property type="evidence" value="ECO:0007669"/>
    <property type="project" value="InterPro"/>
</dbReference>
<dbReference type="GO" id="GO:0004129">
    <property type="term" value="F:cytochrome-c oxidase activity"/>
    <property type="evidence" value="ECO:0007669"/>
    <property type="project" value="UniProtKB-EC"/>
</dbReference>
<keyword evidence="13" id="KW-1185">Reference proteome</keyword>
<dbReference type="EC" id="7.1.1.9" evidence="10"/>
<comment type="function">
    <text evidence="1 10">Part of cytochrome c oxidase, its function is unknown.</text>
</comment>
<feature type="transmembrane region" description="Helical" evidence="11">
    <location>
        <begin position="74"/>
        <end position="96"/>
    </location>
</feature>
<evidence type="ECO:0000256" key="3">
    <source>
        <dbReference type="ARBA" id="ARBA00006870"/>
    </source>
</evidence>